<organism evidence="1 2">
    <name type="scientific">Limosilactobacillus albertensis</name>
    <dbReference type="NCBI Taxonomy" id="2759752"/>
    <lineage>
        <taxon>Bacteria</taxon>
        <taxon>Bacillati</taxon>
        <taxon>Bacillota</taxon>
        <taxon>Bacilli</taxon>
        <taxon>Lactobacillales</taxon>
        <taxon>Lactobacillaceae</taxon>
        <taxon>Limosilactobacillus</taxon>
    </lineage>
</organism>
<name>A0A7W3TSU7_9LACO</name>
<dbReference type="InterPro" id="IPR009097">
    <property type="entry name" value="Cyclic_Pdiesterase"/>
</dbReference>
<reference evidence="1 2" key="1">
    <citation type="submission" date="2020-07" db="EMBL/GenBank/DDBJ databases">
        <title>Description of Limosilactobacillus balticus sp. nov., Limosilactobacillus agrestis sp. nov., Limosilactobacillus albertensis sp. nov., Limosilactobacillus rudii sp. nov., Limosilactobacillus fastidiosus sp. nov., five novel Limosilactobacillus species isolated from the vertebrate gastrointestinal tract, and proposal of 6 subspecies of Limosilactobacillus reuteri adapted to the gastrointestinal tract of specific vertebrate hosts.</title>
        <authorList>
            <person name="Li F."/>
            <person name="Cheng C."/>
            <person name="Zheng J."/>
            <person name="Quevedo R.M."/>
            <person name="Li J."/>
            <person name="Roos S."/>
            <person name="Gaenzle M.G."/>
            <person name="Walter J."/>
        </authorList>
    </citation>
    <scope>NUCLEOTIDE SEQUENCE [LARGE SCALE GENOMIC DNA]</scope>
    <source>
        <strain evidence="1 2">RRLNB_1_1</strain>
    </source>
</reference>
<proteinExistence type="predicted"/>
<evidence type="ECO:0000313" key="1">
    <source>
        <dbReference type="EMBL" id="MBB1070268.1"/>
    </source>
</evidence>
<gene>
    <name evidence="1" type="ORF">H5S40_08900</name>
</gene>
<keyword evidence="2" id="KW-1185">Reference proteome</keyword>
<dbReference type="EMBL" id="JACIVC010000066">
    <property type="protein sequence ID" value="MBB1070268.1"/>
    <property type="molecule type" value="Genomic_DNA"/>
</dbReference>
<protein>
    <recommendedName>
        <fullName evidence="3">2'-5' RNA ligase family protein</fullName>
    </recommendedName>
</protein>
<evidence type="ECO:0000313" key="2">
    <source>
        <dbReference type="Proteomes" id="UP000518316"/>
    </source>
</evidence>
<evidence type="ECO:0008006" key="3">
    <source>
        <dbReference type="Google" id="ProtNLM"/>
    </source>
</evidence>
<dbReference type="Proteomes" id="UP000518316">
    <property type="component" value="Unassembled WGS sequence"/>
</dbReference>
<dbReference type="SUPFAM" id="SSF55144">
    <property type="entry name" value="LigT-like"/>
    <property type="match status" value="1"/>
</dbReference>
<dbReference type="RefSeq" id="WP_182598736.1">
    <property type="nucleotide sequence ID" value="NZ_JACIVC010000066.1"/>
</dbReference>
<sequence length="224" mass="25959">MKLDELYNNINQQGILAIKNHQEQLDKYLLAPETDLRRGLTIINPLPAHIRRNIMFCIQKLTTVEPVQYFYPASDLHITVIDLIAANNKFDLPVTEKEKYIEVLSQIVAQVNLIHWKLKGIIASPGAFLVKGYYSHELLDLRNLIRKELPANNLVLQERYQTISGHVTFARFTKPLQESRQLLDVLAEMKTIDLGQFTTNTLDLVVHDWYNRSPQLISKLPLRY</sequence>
<accession>A0A7W3TSU7</accession>
<dbReference type="AlphaFoldDB" id="A0A7W3TSU7"/>
<comment type="caution">
    <text evidence="1">The sequence shown here is derived from an EMBL/GenBank/DDBJ whole genome shotgun (WGS) entry which is preliminary data.</text>
</comment>
<dbReference type="Gene3D" id="3.90.1140.10">
    <property type="entry name" value="Cyclic phosphodiesterase"/>
    <property type="match status" value="1"/>
</dbReference>